<comment type="caution">
    <text evidence="2">The sequence shown here is derived from an EMBL/GenBank/DDBJ whole genome shotgun (WGS) entry which is preliminary data.</text>
</comment>
<keyword evidence="3" id="KW-1185">Reference proteome</keyword>
<dbReference type="EMBL" id="MU157844">
    <property type="protein sequence ID" value="KAF9529691.1"/>
    <property type="molecule type" value="Genomic_DNA"/>
</dbReference>
<dbReference type="Proteomes" id="UP000807306">
    <property type="component" value="Unassembled WGS sequence"/>
</dbReference>
<sequence>MSSTAMTQDGLKKLTVAQLKLMCKEKRISGYSKLSKDPLVEKLLQWQTKLPPTNTSNSTQQTATAISPDLSAKLISASSEPQPHIQASEQASPLGQPNALPITSSPSRMPPPAIIPATSLPNLTANTQLPKTSGTPAPQTASSKKRSSNCLDSVETPPSKRKLLTSPKIVKISTTNEKTSEESKNATASPNPATPDGAGHDNERNSEPLAANRLVSQDKPALARSKPFKTLLPVQRTVQATQIPHPKQFVQNIRSPSRTLPGPLTGIDLDDAPSTKNLCLISLPPSISQRKHVTKLAVILSGISSEDLKTCSLVSRAFRYAAYLSAKAQLIRRFGGTRLDAFLFKYPSPAINFWPYLLHREREAYKRKRIYAASFLADALRGKCLVSDRLWSNPDNAKQSTIIARFLLTKMFFLVSVGAPDSNRAGVETIVDLQEVIPDEIWRITMHSSSQKSTCELYVLESTCEVVGRPPNTKDGKMSDLHIRADWLSYVSYQLQGLEDTFPTMKTTIFDHLHWSNHEEYKHGISKLWMTRMQAEGICGLTRLAVAKRYILASVVANSISGKWMSYTAMQQDFNGSASLAAEGRQPKVAKLNLFVPAHHHVESIHFETSKKLPLHSAVAVVQTPGREYYILRDNGMQIGCEEDGVAEVWMDLLSCSSNGRPVHSG</sequence>
<gene>
    <name evidence="2" type="ORF">CPB83DRAFT_789450</name>
</gene>
<feature type="compositionally biased region" description="Polar residues" evidence="1">
    <location>
        <begin position="119"/>
        <end position="142"/>
    </location>
</feature>
<evidence type="ECO:0008006" key="4">
    <source>
        <dbReference type="Google" id="ProtNLM"/>
    </source>
</evidence>
<organism evidence="2 3">
    <name type="scientific">Crepidotus variabilis</name>
    <dbReference type="NCBI Taxonomy" id="179855"/>
    <lineage>
        <taxon>Eukaryota</taxon>
        <taxon>Fungi</taxon>
        <taxon>Dikarya</taxon>
        <taxon>Basidiomycota</taxon>
        <taxon>Agaricomycotina</taxon>
        <taxon>Agaricomycetes</taxon>
        <taxon>Agaricomycetidae</taxon>
        <taxon>Agaricales</taxon>
        <taxon>Agaricineae</taxon>
        <taxon>Crepidotaceae</taxon>
        <taxon>Crepidotus</taxon>
    </lineage>
</organism>
<protein>
    <recommendedName>
        <fullName evidence="4">Rho termination factor N-terminal domain-containing protein</fullName>
    </recommendedName>
</protein>
<evidence type="ECO:0000313" key="3">
    <source>
        <dbReference type="Proteomes" id="UP000807306"/>
    </source>
</evidence>
<feature type="compositionally biased region" description="Polar residues" evidence="1">
    <location>
        <begin position="76"/>
        <end position="107"/>
    </location>
</feature>
<name>A0A9P6EHE5_9AGAR</name>
<feature type="region of interest" description="Disordered" evidence="1">
    <location>
        <begin position="76"/>
        <end position="205"/>
    </location>
</feature>
<reference evidence="2" key="1">
    <citation type="submission" date="2020-11" db="EMBL/GenBank/DDBJ databases">
        <authorList>
            <consortium name="DOE Joint Genome Institute"/>
            <person name="Ahrendt S."/>
            <person name="Riley R."/>
            <person name="Andreopoulos W."/>
            <person name="Labutti K."/>
            <person name="Pangilinan J."/>
            <person name="Ruiz-Duenas F.J."/>
            <person name="Barrasa J.M."/>
            <person name="Sanchez-Garcia M."/>
            <person name="Camarero S."/>
            <person name="Miyauchi S."/>
            <person name="Serrano A."/>
            <person name="Linde D."/>
            <person name="Babiker R."/>
            <person name="Drula E."/>
            <person name="Ayuso-Fernandez I."/>
            <person name="Pacheco R."/>
            <person name="Padilla G."/>
            <person name="Ferreira P."/>
            <person name="Barriuso J."/>
            <person name="Kellner H."/>
            <person name="Castanera R."/>
            <person name="Alfaro M."/>
            <person name="Ramirez L."/>
            <person name="Pisabarro A.G."/>
            <person name="Kuo A."/>
            <person name="Tritt A."/>
            <person name="Lipzen A."/>
            <person name="He G."/>
            <person name="Yan M."/>
            <person name="Ng V."/>
            <person name="Cullen D."/>
            <person name="Martin F."/>
            <person name="Rosso M.-N."/>
            <person name="Henrissat B."/>
            <person name="Hibbett D."/>
            <person name="Martinez A.T."/>
            <person name="Grigoriev I.V."/>
        </authorList>
    </citation>
    <scope>NUCLEOTIDE SEQUENCE</scope>
    <source>
        <strain evidence="2">CBS 506.95</strain>
    </source>
</reference>
<dbReference type="AlphaFoldDB" id="A0A9P6EHE5"/>
<dbReference type="OrthoDB" id="2368680at2759"/>
<accession>A0A9P6EHE5</accession>
<proteinExistence type="predicted"/>
<evidence type="ECO:0000256" key="1">
    <source>
        <dbReference type="SAM" id="MobiDB-lite"/>
    </source>
</evidence>
<evidence type="ECO:0000313" key="2">
    <source>
        <dbReference type="EMBL" id="KAF9529691.1"/>
    </source>
</evidence>